<reference evidence="4" key="1">
    <citation type="submission" date="2018-03" db="EMBL/GenBank/DDBJ databases">
        <authorList>
            <person name="Sun L."/>
            <person name="Liu H."/>
            <person name="Chen W."/>
            <person name="Huang K."/>
            <person name="Liu W."/>
            <person name="Gao X."/>
        </authorList>
    </citation>
    <scope>NUCLEOTIDE SEQUENCE [LARGE SCALE GENOMIC DNA]</scope>
    <source>
        <strain evidence="4">SH9</strain>
    </source>
</reference>
<dbReference type="AlphaFoldDB" id="A0A2T1HXJ1"/>
<dbReference type="Proteomes" id="UP000239772">
    <property type="component" value="Unassembled WGS sequence"/>
</dbReference>
<proteinExistence type="predicted"/>
<keyword evidence="3" id="KW-0378">Hydrolase</keyword>
<accession>A0A2T1HXJ1</accession>
<evidence type="ECO:0000256" key="1">
    <source>
        <dbReference type="PROSITE-ProRule" id="PRU00464"/>
    </source>
</evidence>
<dbReference type="Pfam" id="PF01230">
    <property type="entry name" value="HIT"/>
    <property type="match status" value="1"/>
</dbReference>
<keyword evidence="4" id="KW-1185">Reference proteome</keyword>
<sequence>MTTFDQAESGFSLHPQLAADTAVVGDLLLSRVLLMKDARFPWLILVPRRAEIREIIHLSDGDQARLHREVAEASRAIKGLFRPDKLNIGAIGNMVPQLHVHVVGRTQADAAWPRPVWGSGPAEAYSDVALAERVARIAAALGRIAPAGARAI</sequence>
<dbReference type="Gene3D" id="3.30.428.10">
    <property type="entry name" value="HIT-like"/>
    <property type="match status" value="1"/>
</dbReference>
<evidence type="ECO:0000259" key="2">
    <source>
        <dbReference type="PROSITE" id="PS51084"/>
    </source>
</evidence>
<dbReference type="InterPro" id="IPR011146">
    <property type="entry name" value="HIT-like"/>
</dbReference>
<dbReference type="SUPFAM" id="SSF54197">
    <property type="entry name" value="HIT-like"/>
    <property type="match status" value="1"/>
</dbReference>
<dbReference type="InterPro" id="IPR026026">
    <property type="entry name" value="HIT_Hint"/>
</dbReference>
<evidence type="ECO:0000313" key="3">
    <source>
        <dbReference type="EMBL" id="PSC06209.1"/>
    </source>
</evidence>
<evidence type="ECO:0000313" key="4">
    <source>
        <dbReference type="Proteomes" id="UP000239772"/>
    </source>
</evidence>
<protein>
    <submittedName>
        <fullName evidence="3">Diadenosine tetraphosphate hydrolase</fullName>
    </submittedName>
</protein>
<dbReference type="EMBL" id="PVZS01000004">
    <property type="protein sequence ID" value="PSC06209.1"/>
    <property type="molecule type" value="Genomic_DNA"/>
</dbReference>
<dbReference type="InterPro" id="IPR036265">
    <property type="entry name" value="HIT-like_sf"/>
</dbReference>
<comment type="caution">
    <text evidence="3">The sequence shown here is derived from an EMBL/GenBank/DDBJ whole genome shotgun (WGS) entry which is preliminary data.</text>
</comment>
<comment type="caution">
    <text evidence="1">Lacks conserved residue(s) required for the propagation of feature annotation.</text>
</comment>
<name>A0A2T1HXJ1_9HYPH</name>
<dbReference type="GO" id="GO:0016787">
    <property type="term" value="F:hydrolase activity"/>
    <property type="evidence" value="ECO:0007669"/>
    <property type="project" value="UniProtKB-KW"/>
</dbReference>
<dbReference type="PROSITE" id="PS51084">
    <property type="entry name" value="HIT_2"/>
    <property type="match status" value="1"/>
</dbReference>
<gene>
    <name evidence="3" type="ORF">SLNSH_05280</name>
</gene>
<dbReference type="PIRSF" id="PIRSF000714">
    <property type="entry name" value="HIT"/>
    <property type="match status" value="1"/>
</dbReference>
<dbReference type="RefSeq" id="WP_106335617.1">
    <property type="nucleotide sequence ID" value="NZ_PVZS01000004.1"/>
</dbReference>
<feature type="domain" description="HIT" evidence="2">
    <location>
        <begin position="43"/>
        <end position="112"/>
    </location>
</feature>
<dbReference type="OrthoDB" id="9799145at2"/>
<organism evidence="3 4">
    <name type="scientific">Alsobacter soli</name>
    <dbReference type="NCBI Taxonomy" id="2109933"/>
    <lineage>
        <taxon>Bacteria</taxon>
        <taxon>Pseudomonadati</taxon>
        <taxon>Pseudomonadota</taxon>
        <taxon>Alphaproteobacteria</taxon>
        <taxon>Hyphomicrobiales</taxon>
        <taxon>Alsobacteraceae</taxon>
        <taxon>Alsobacter</taxon>
    </lineage>
</organism>